<accession>A0A4Z0H8U0</accession>
<evidence type="ECO:0000313" key="2">
    <source>
        <dbReference type="EMBL" id="TGB13282.1"/>
    </source>
</evidence>
<dbReference type="AlphaFoldDB" id="A0A4Z0H8U0"/>
<comment type="caution">
    <text evidence="2">The sequence shown here is derived from an EMBL/GenBank/DDBJ whole genome shotgun (WGS) entry which is preliminary data.</text>
</comment>
<protein>
    <recommendedName>
        <fullName evidence="4">Integral membrane protein</fullName>
    </recommendedName>
</protein>
<keyword evidence="1" id="KW-1133">Transmembrane helix</keyword>
<feature type="transmembrane region" description="Helical" evidence="1">
    <location>
        <begin position="6"/>
        <end position="23"/>
    </location>
</feature>
<evidence type="ECO:0000256" key="1">
    <source>
        <dbReference type="SAM" id="Phobius"/>
    </source>
</evidence>
<keyword evidence="3" id="KW-1185">Reference proteome</keyword>
<keyword evidence="1" id="KW-0472">Membrane</keyword>
<name>A0A4Z0H8U0_9ACTN</name>
<proteinExistence type="predicted"/>
<dbReference type="Proteomes" id="UP000297948">
    <property type="component" value="Unassembled WGS sequence"/>
</dbReference>
<evidence type="ECO:0000313" key="3">
    <source>
        <dbReference type="Proteomes" id="UP000297948"/>
    </source>
</evidence>
<keyword evidence="1" id="KW-0812">Transmembrane</keyword>
<gene>
    <name evidence="2" type="ORF">E4099_10290</name>
</gene>
<dbReference type="OrthoDB" id="4334528at2"/>
<feature type="transmembrane region" description="Helical" evidence="1">
    <location>
        <begin position="32"/>
        <end position="52"/>
    </location>
</feature>
<dbReference type="EMBL" id="SRID01000067">
    <property type="protein sequence ID" value="TGB13282.1"/>
    <property type="molecule type" value="Genomic_DNA"/>
</dbReference>
<reference evidence="2 3" key="1">
    <citation type="submission" date="2019-03" db="EMBL/GenBank/DDBJ databases">
        <authorList>
            <person name="Gonzalez-Pimentel J.L."/>
        </authorList>
    </citation>
    <scope>NUCLEOTIDE SEQUENCE [LARGE SCALE GENOMIC DNA]</scope>
    <source>
        <strain evidence="2 3">JCM 31289</strain>
    </source>
</reference>
<organism evidence="2 3">
    <name type="scientific">Streptomyces palmae</name>
    <dbReference type="NCBI Taxonomy" id="1701085"/>
    <lineage>
        <taxon>Bacteria</taxon>
        <taxon>Bacillati</taxon>
        <taxon>Actinomycetota</taxon>
        <taxon>Actinomycetes</taxon>
        <taxon>Kitasatosporales</taxon>
        <taxon>Streptomycetaceae</taxon>
        <taxon>Streptomyces</taxon>
    </lineage>
</organism>
<evidence type="ECO:0008006" key="4">
    <source>
        <dbReference type="Google" id="ProtNLM"/>
    </source>
</evidence>
<feature type="transmembrane region" description="Helical" evidence="1">
    <location>
        <begin position="58"/>
        <end position="76"/>
    </location>
</feature>
<sequence length="88" mass="9036">MAWEALGSAVIGFVLAYAAMRRLPRRLPARPLVLSTGPAAALLGTLLTHAVLGPGHTAATLVGAIGFTVAILSLLIRPESGLRRSVPA</sequence>